<feature type="transmembrane region" description="Helical" evidence="8">
    <location>
        <begin position="79"/>
        <end position="103"/>
    </location>
</feature>
<feature type="transmembrane region" description="Helical" evidence="8">
    <location>
        <begin position="414"/>
        <end position="435"/>
    </location>
</feature>
<keyword evidence="4 8" id="KW-0812">Transmembrane</keyword>
<feature type="transmembrane region" description="Helical" evidence="8">
    <location>
        <begin position="238"/>
        <end position="257"/>
    </location>
</feature>
<keyword evidence="7 8" id="KW-0472">Membrane</keyword>
<evidence type="ECO:0000256" key="3">
    <source>
        <dbReference type="ARBA" id="ARBA00022475"/>
    </source>
</evidence>
<dbReference type="AlphaFoldDB" id="A0A9D1RBJ2"/>
<feature type="transmembrane region" description="Helical" evidence="8">
    <location>
        <begin position="16"/>
        <end position="36"/>
    </location>
</feature>
<evidence type="ECO:0000256" key="8">
    <source>
        <dbReference type="SAM" id="Phobius"/>
    </source>
</evidence>
<evidence type="ECO:0000256" key="1">
    <source>
        <dbReference type="ARBA" id="ARBA00004651"/>
    </source>
</evidence>
<sequence length="453" mass="49400">MSNDIPKKKKFHLSSFQIIILGFAGVILLGSLLLCLPISTSSGEWASYLDALFTATTSVCVTGLVTQDTGTYWSLFGQIIILILIQIGGMGVMTVAIMLGLMARRRRFSLMQRSTLQEAIGGPSLGSIIKLTKFIITVTAATEIAGAVCMFPVFNREFGVLKSIWYSVFHSVSAFCNAGIDLMGSKEQFSSLTSYYDNPVINLVICFLIFFGGIGFMTWDDMHRNGIRFKKYRLQSKIALVTTAFLVIVPAVYFYIFEFSRAPWDGFTAGEKVLASIFQTVTPRTAGFNTVDLNAMTQVSQLVMVILMLIGGSPGSTAGGMKTTTAAIVISSMLSVFKRKGDAEAFRRRVSQDSVRNASAVMAMYLVLFLLGSMFISQIEDLPILTCFYETASAIGTVGLSLGITPHLTAVSKIILILLMYFGRVGGLTLIFAAVNNNSKKYVKFPQENVNVG</sequence>
<dbReference type="GO" id="GO:0005886">
    <property type="term" value="C:plasma membrane"/>
    <property type="evidence" value="ECO:0007669"/>
    <property type="project" value="UniProtKB-SubCell"/>
</dbReference>
<dbReference type="PANTHER" id="PTHR32024:SF1">
    <property type="entry name" value="KTR SYSTEM POTASSIUM UPTAKE PROTEIN B"/>
    <property type="match status" value="1"/>
</dbReference>
<gene>
    <name evidence="9" type="ORF">IAA48_01160</name>
</gene>
<evidence type="ECO:0000256" key="7">
    <source>
        <dbReference type="ARBA" id="ARBA00023136"/>
    </source>
</evidence>
<evidence type="ECO:0000256" key="4">
    <source>
        <dbReference type="ARBA" id="ARBA00022692"/>
    </source>
</evidence>
<comment type="subcellular location">
    <subcellularLocation>
        <location evidence="1">Cell membrane</location>
        <topology evidence="1">Multi-pass membrane protein</topology>
    </subcellularLocation>
</comment>
<name>A0A9D1RBJ2_9FIRM</name>
<comment type="caution">
    <text evidence="9">The sequence shown here is derived from an EMBL/GenBank/DDBJ whole genome shotgun (WGS) entry which is preliminary data.</text>
</comment>
<evidence type="ECO:0000313" key="10">
    <source>
        <dbReference type="Proteomes" id="UP000824205"/>
    </source>
</evidence>
<evidence type="ECO:0000256" key="6">
    <source>
        <dbReference type="ARBA" id="ARBA00023065"/>
    </source>
</evidence>
<evidence type="ECO:0000256" key="5">
    <source>
        <dbReference type="ARBA" id="ARBA00022989"/>
    </source>
</evidence>
<feature type="transmembrane region" description="Helical" evidence="8">
    <location>
        <begin position="358"/>
        <end position="376"/>
    </location>
</feature>
<dbReference type="Proteomes" id="UP000824205">
    <property type="component" value="Unassembled WGS sequence"/>
</dbReference>
<evidence type="ECO:0000256" key="2">
    <source>
        <dbReference type="ARBA" id="ARBA00022448"/>
    </source>
</evidence>
<feature type="transmembrane region" description="Helical" evidence="8">
    <location>
        <begin position="200"/>
        <end position="217"/>
    </location>
</feature>
<dbReference type="InterPro" id="IPR003445">
    <property type="entry name" value="Cat_transpt"/>
</dbReference>
<dbReference type="GO" id="GO:0008324">
    <property type="term" value="F:monoatomic cation transmembrane transporter activity"/>
    <property type="evidence" value="ECO:0007669"/>
    <property type="project" value="InterPro"/>
</dbReference>
<dbReference type="PANTHER" id="PTHR32024">
    <property type="entry name" value="TRK SYSTEM POTASSIUM UPTAKE PROTEIN TRKG-RELATED"/>
    <property type="match status" value="1"/>
</dbReference>
<keyword evidence="3" id="KW-1003">Cell membrane</keyword>
<dbReference type="Gene3D" id="1.10.287.70">
    <property type="match status" value="1"/>
</dbReference>
<dbReference type="GO" id="GO:0030001">
    <property type="term" value="P:metal ion transport"/>
    <property type="evidence" value="ECO:0007669"/>
    <property type="project" value="UniProtKB-ARBA"/>
</dbReference>
<feature type="transmembrane region" description="Helical" evidence="8">
    <location>
        <begin position="318"/>
        <end position="337"/>
    </location>
</feature>
<keyword evidence="2" id="KW-0813">Transport</keyword>
<proteinExistence type="predicted"/>
<protein>
    <submittedName>
        <fullName evidence="9">Trk family potassium uptake protein</fullName>
    </submittedName>
</protein>
<keyword evidence="6" id="KW-0406">Ion transport</keyword>
<accession>A0A9D1RBJ2</accession>
<evidence type="ECO:0000313" key="9">
    <source>
        <dbReference type="EMBL" id="HIW85083.1"/>
    </source>
</evidence>
<reference evidence="9" key="1">
    <citation type="journal article" date="2021" name="PeerJ">
        <title>Extensive microbial diversity within the chicken gut microbiome revealed by metagenomics and culture.</title>
        <authorList>
            <person name="Gilroy R."/>
            <person name="Ravi A."/>
            <person name="Getino M."/>
            <person name="Pursley I."/>
            <person name="Horton D.L."/>
            <person name="Alikhan N.F."/>
            <person name="Baker D."/>
            <person name="Gharbi K."/>
            <person name="Hall N."/>
            <person name="Watson M."/>
            <person name="Adriaenssens E.M."/>
            <person name="Foster-Nyarko E."/>
            <person name="Jarju S."/>
            <person name="Secka A."/>
            <person name="Antonio M."/>
            <person name="Oren A."/>
            <person name="Chaudhuri R.R."/>
            <person name="La Ragione R."/>
            <person name="Hildebrand F."/>
            <person name="Pallen M.J."/>
        </authorList>
    </citation>
    <scope>NUCLEOTIDE SEQUENCE</scope>
    <source>
        <strain evidence="9">421</strain>
    </source>
</reference>
<reference evidence="9" key="2">
    <citation type="submission" date="2021-04" db="EMBL/GenBank/DDBJ databases">
        <authorList>
            <person name="Gilroy R."/>
        </authorList>
    </citation>
    <scope>NUCLEOTIDE SEQUENCE</scope>
    <source>
        <strain evidence="9">421</strain>
    </source>
</reference>
<dbReference type="Pfam" id="PF02386">
    <property type="entry name" value="TrkH"/>
    <property type="match status" value="1"/>
</dbReference>
<dbReference type="EMBL" id="DXGE01000006">
    <property type="protein sequence ID" value="HIW85083.1"/>
    <property type="molecule type" value="Genomic_DNA"/>
</dbReference>
<keyword evidence="5 8" id="KW-1133">Transmembrane helix</keyword>
<organism evidence="9 10">
    <name type="scientific">Candidatus Eubacterium faecipullorum</name>
    <dbReference type="NCBI Taxonomy" id="2838571"/>
    <lineage>
        <taxon>Bacteria</taxon>
        <taxon>Bacillati</taxon>
        <taxon>Bacillota</taxon>
        <taxon>Clostridia</taxon>
        <taxon>Eubacteriales</taxon>
        <taxon>Eubacteriaceae</taxon>
        <taxon>Eubacterium</taxon>
    </lineage>
</organism>